<dbReference type="GO" id="GO:0015920">
    <property type="term" value="P:lipopolysaccharide transport"/>
    <property type="evidence" value="ECO:0007669"/>
    <property type="project" value="TreeGrafter"/>
</dbReference>
<protein>
    <submittedName>
        <fullName evidence="7">Putative permease YjgP/YjgQ family protein</fullName>
    </submittedName>
</protein>
<evidence type="ECO:0000313" key="8">
    <source>
        <dbReference type="Proteomes" id="UP000054051"/>
    </source>
</evidence>
<evidence type="ECO:0000256" key="3">
    <source>
        <dbReference type="ARBA" id="ARBA00022692"/>
    </source>
</evidence>
<feature type="transmembrane region" description="Helical" evidence="6">
    <location>
        <begin position="324"/>
        <end position="342"/>
    </location>
</feature>
<reference evidence="7 8" key="1">
    <citation type="submission" date="2011-08" db="EMBL/GenBank/DDBJ databases">
        <title>The genome of the obligate endobacterium of an arbuscular mycorrhizal fungus reveals an interphylum network of nutritional interactions.</title>
        <authorList>
            <person name="Ghignone S."/>
            <person name="Salvioli A."/>
            <person name="Anca I."/>
            <person name="Lumini E."/>
            <person name="Ortu G."/>
            <person name="Petiti L."/>
            <person name="Cruveiller S."/>
            <person name="Bianciotto V."/>
            <person name="Piffanelli P."/>
            <person name="Lanfranco L."/>
            <person name="Bonfante P."/>
        </authorList>
    </citation>
    <scope>NUCLEOTIDE SEQUENCE [LARGE SCALE GENOMIC DNA]</scope>
    <source>
        <strain evidence="7 8">BEG34</strain>
    </source>
</reference>
<dbReference type="PANTHER" id="PTHR33529:SF2">
    <property type="entry name" value="LIPOPOLYSACCHARIDE EXPORT SYSTEM PERMEASE PROTEIN LPTG"/>
    <property type="match status" value="1"/>
</dbReference>
<dbReference type="Pfam" id="PF03739">
    <property type="entry name" value="LptF_LptG"/>
    <property type="match status" value="1"/>
</dbReference>
<name>G2JBX7_9BURK</name>
<dbReference type="PANTHER" id="PTHR33529">
    <property type="entry name" value="SLR0882 PROTEIN-RELATED"/>
    <property type="match status" value="1"/>
</dbReference>
<keyword evidence="4 6" id="KW-1133">Transmembrane helix</keyword>
<dbReference type="InterPro" id="IPR005495">
    <property type="entry name" value="LptG/LptF_permease"/>
</dbReference>
<feature type="transmembrane region" description="Helical" evidence="6">
    <location>
        <begin position="65"/>
        <end position="87"/>
    </location>
</feature>
<gene>
    <name evidence="7" type="primary">yjgQ</name>
    <name evidence="7" type="ORF">CAGGBEG34_700004</name>
</gene>
<organism evidence="7 8">
    <name type="scientific">Candidatus Glomeribacter gigasporarum BEG34</name>
    <dbReference type="NCBI Taxonomy" id="1070319"/>
    <lineage>
        <taxon>Bacteria</taxon>
        <taxon>Pseudomonadati</taxon>
        <taxon>Pseudomonadota</taxon>
        <taxon>Betaproteobacteria</taxon>
        <taxon>Burkholderiales</taxon>
        <taxon>Burkholderiaceae</taxon>
        <taxon>Candidatus Glomeribacter</taxon>
    </lineage>
</organism>
<evidence type="ECO:0000313" key="7">
    <source>
        <dbReference type="EMBL" id="CCD30283.1"/>
    </source>
</evidence>
<comment type="caution">
    <text evidence="7">The sequence shown here is derived from an EMBL/GenBank/DDBJ whole genome shotgun (WGS) entry which is preliminary data.</text>
</comment>
<keyword evidence="3 6" id="KW-0812">Transmembrane</keyword>
<dbReference type="GO" id="GO:0055085">
    <property type="term" value="P:transmembrane transport"/>
    <property type="evidence" value="ECO:0007669"/>
    <property type="project" value="InterPro"/>
</dbReference>
<dbReference type="eggNOG" id="COG0795">
    <property type="taxonomic scope" value="Bacteria"/>
</dbReference>
<keyword evidence="5 6" id="KW-0472">Membrane</keyword>
<evidence type="ECO:0000256" key="2">
    <source>
        <dbReference type="ARBA" id="ARBA00022475"/>
    </source>
</evidence>
<dbReference type="EMBL" id="CAFB01000092">
    <property type="protein sequence ID" value="CCD30283.1"/>
    <property type="molecule type" value="Genomic_DNA"/>
</dbReference>
<evidence type="ECO:0000256" key="5">
    <source>
        <dbReference type="ARBA" id="ARBA00023136"/>
    </source>
</evidence>
<proteinExistence type="predicted"/>
<feature type="transmembrane region" description="Helical" evidence="6">
    <location>
        <begin position="262"/>
        <end position="281"/>
    </location>
</feature>
<dbReference type="AlphaFoldDB" id="G2JBX7"/>
<dbReference type="NCBIfam" id="TIGR04408">
    <property type="entry name" value="LptG_lptG"/>
    <property type="match status" value="1"/>
</dbReference>
<keyword evidence="8" id="KW-1185">Reference proteome</keyword>
<keyword evidence="2" id="KW-1003">Cell membrane</keyword>
<dbReference type="STRING" id="1070319.CAGGBEG34_700004"/>
<feature type="transmembrane region" description="Helical" evidence="6">
    <location>
        <begin position="293"/>
        <end position="318"/>
    </location>
</feature>
<accession>G2JBX7</accession>
<comment type="subcellular location">
    <subcellularLocation>
        <location evidence="1">Cell membrane</location>
        <topology evidence="1">Multi-pass membrane protein</topology>
    </subcellularLocation>
</comment>
<sequence>MNRIGQSHYRWVYAAARMALLAPMRVYEMMPIAALMGAIYVFATMAAHAEYVIWRASGLSARRAYWTLAKIGLPLAAIAGLTGEAAMPYATRISERMGFKALNVSISSRLQSGVWVKDTLDNDGAGRPVKRFIHIGELMPDMSIHNMRTYEFDAQLQLIHIRFAKQGQFIAPNHWRLTDVRTTELTRRRTWTEQRLLTPLYSAQRMAMPEYRMRSQLTPKILAALMVAPDQMSVLNLFEYIHHLKQNRQDAQRYQIALWQKIFYPCSVWVMLALALPFAYLHTRGGGVGVKALGGLMLGISFLLLNTLFAHIGALSIWPAPLTAAMPSLFYLALGFGLLRWIH</sequence>
<dbReference type="InterPro" id="IPR030923">
    <property type="entry name" value="LptG"/>
</dbReference>
<evidence type="ECO:0000256" key="4">
    <source>
        <dbReference type="ARBA" id="ARBA00022989"/>
    </source>
</evidence>
<evidence type="ECO:0000256" key="6">
    <source>
        <dbReference type="SAM" id="Phobius"/>
    </source>
</evidence>
<dbReference type="GO" id="GO:0043190">
    <property type="term" value="C:ATP-binding cassette (ABC) transporter complex"/>
    <property type="evidence" value="ECO:0007669"/>
    <property type="project" value="InterPro"/>
</dbReference>
<evidence type="ECO:0000256" key="1">
    <source>
        <dbReference type="ARBA" id="ARBA00004651"/>
    </source>
</evidence>
<dbReference type="Proteomes" id="UP000054051">
    <property type="component" value="Unassembled WGS sequence"/>
</dbReference>